<dbReference type="EMBL" id="PFAP01000004">
    <property type="protein sequence ID" value="PIR94499.1"/>
    <property type="molecule type" value="Genomic_DNA"/>
</dbReference>
<organism evidence="1 2">
    <name type="scientific">Candidatus Falkowbacteria bacterium CG10_big_fil_rev_8_21_14_0_10_39_11</name>
    <dbReference type="NCBI Taxonomy" id="1974565"/>
    <lineage>
        <taxon>Bacteria</taxon>
        <taxon>Candidatus Falkowiibacteriota</taxon>
    </lineage>
</organism>
<accession>A0A2H0V7Z3</accession>
<dbReference type="AlphaFoldDB" id="A0A2H0V7Z3"/>
<evidence type="ECO:0000313" key="2">
    <source>
        <dbReference type="Proteomes" id="UP000229901"/>
    </source>
</evidence>
<evidence type="ECO:0000313" key="1">
    <source>
        <dbReference type="EMBL" id="PIR94499.1"/>
    </source>
</evidence>
<sequence length="269" mass="31164">MTANILEQFKIGNYEFQDPDHRKQYLDMYRKLEVTAKGRTFEQLNDDVNFLTLMSEFLLLIVSLYESEQNWNHDRLLQWIIDELEVRPDEAERVLRVNFYFISDKIIGRNNFIKFDAPELRMLPPQFSPLGIVKIRGCKNFETLSSFLKIKDDCVLESLPSLRRINSKLISGRDMIVHSCGALGYIAGELHIKGDIQLINCPQLERITASLYVYKDFKIENCPKLTDISSINVNIKGTLIIKGPVTQQLKDRVEELKKLGKIGDVQYDS</sequence>
<protein>
    <submittedName>
        <fullName evidence="1">Uncharacterized protein</fullName>
    </submittedName>
</protein>
<dbReference type="Proteomes" id="UP000229901">
    <property type="component" value="Unassembled WGS sequence"/>
</dbReference>
<gene>
    <name evidence="1" type="ORF">COT97_00960</name>
</gene>
<comment type="caution">
    <text evidence="1">The sequence shown here is derived from an EMBL/GenBank/DDBJ whole genome shotgun (WGS) entry which is preliminary data.</text>
</comment>
<proteinExistence type="predicted"/>
<reference evidence="2" key="1">
    <citation type="submission" date="2017-09" db="EMBL/GenBank/DDBJ databases">
        <title>Depth-based differentiation of microbial function through sediment-hosted aquifers and enrichment of novel symbionts in the deep terrestrial subsurface.</title>
        <authorList>
            <person name="Probst A.J."/>
            <person name="Ladd B."/>
            <person name="Jarett J.K."/>
            <person name="Geller-Mcgrath D.E."/>
            <person name="Sieber C.M.K."/>
            <person name="Emerson J.B."/>
            <person name="Anantharaman K."/>
            <person name="Thomas B.C."/>
            <person name="Malmstrom R."/>
            <person name="Stieglmeier M."/>
            <person name="Klingl A."/>
            <person name="Woyke T."/>
            <person name="Ryan C.M."/>
            <person name="Banfield J.F."/>
        </authorList>
    </citation>
    <scope>NUCLEOTIDE SEQUENCE [LARGE SCALE GENOMIC DNA]</scope>
</reference>
<name>A0A2H0V7Z3_9BACT</name>